<dbReference type="FunFam" id="1.20.120.1750:FF:000040">
    <property type="entry name" value="RBR-type E3 ubiquitin transferase"/>
    <property type="match status" value="1"/>
</dbReference>
<dbReference type="SUPFAM" id="SSF57850">
    <property type="entry name" value="RING/U-box"/>
    <property type="match status" value="2"/>
</dbReference>
<proteinExistence type="predicted"/>
<dbReference type="PROSITE" id="PS51873">
    <property type="entry name" value="TRIAD"/>
    <property type="match status" value="1"/>
</dbReference>
<dbReference type="InterPro" id="IPR044066">
    <property type="entry name" value="TRIAD_supradom"/>
</dbReference>
<keyword evidence="9" id="KW-1185">Reference proteome</keyword>
<keyword evidence="1" id="KW-0808">Transferase</keyword>
<keyword evidence="2" id="KW-0479">Metal-binding</keyword>
<evidence type="ECO:0000313" key="9">
    <source>
        <dbReference type="Proteomes" id="UP000694620"/>
    </source>
</evidence>
<reference evidence="8" key="3">
    <citation type="submission" date="2025-09" db="UniProtKB">
        <authorList>
            <consortium name="Ensembl"/>
        </authorList>
    </citation>
    <scope>IDENTIFICATION</scope>
</reference>
<dbReference type="Proteomes" id="UP000694620">
    <property type="component" value="Chromosome 11"/>
</dbReference>
<dbReference type="Ensembl" id="ENSECRT00000029536.1">
    <property type="protein sequence ID" value="ENSECRP00000028923.1"/>
    <property type="gene ID" value="ENSECRG00000019601.1"/>
</dbReference>
<evidence type="ECO:0000313" key="8">
    <source>
        <dbReference type="Ensembl" id="ENSECRP00000028923.1"/>
    </source>
</evidence>
<evidence type="ECO:0000256" key="4">
    <source>
        <dbReference type="ARBA" id="ARBA00022771"/>
    </source>
</evidence>
<protein>
    <submittedName>
        <fullName evidence="8">Probable E3 ubiquitin-protein ligase ARI5</fullName>
    </submittedName>
</protein>
<reference evidence="8" key="2">
    <citation type="submission" date="2025-08" db="UniProtKB">
        <authorList>
            <consortium name="Ensembl"/>
        </authorList>
    </citation>
    <scope>IDENTIFICATION</scope>
</reference>
<dbReference type="GO" id="GO:0008270">
    <property type="term" value="F:zinc ion binding"/>
    <property type="evidence" value="ECO:0007669"/>
    <property type="project" value="UniProtKB-KW"/>
</dbReference>
<accession>A0A8C4T8S8</accession>
<keyword evidence="6" id="KW-0862">Zinc</keyword>
<evidence type="ECO:0000256" key="1">
    <source>
        <dbReference type="ARBA" id="ARBA00022679"/>
    </source>
</evidence>
<evidence type="ECO:0000256" key="6">
    <source>
        <dbReference type="ARBA" id="ARBA00022833"/>
    </source>
</evidence>
<dbReference type="GO" id="GO:0016740">
    <property type="term" value="F:transferase activity"/>
    <property type="evidence" value="ECO:0007669"/>
    <property type="project" value="UniProtKB-KW"/>
</dbReference>
<feature type="domain" description="RING-type" evidence="7">
    <location>
        <begin position="14"/>
        <end position="259"/>
    </location>
</feature>
<dbReference type="GeneTree" id="ENSGT00510000050415"/>
<dbReference type="InterPro" id="IPR002867">
    <property type="entry name" value="IBR_dom"/>
</dbReference>
<name>A0A8C4T8S8_ERPCA</name>
<keyword evidence="4" id="KW-0863">Zinc-finger</keyword>
<dbReference type="FunFam" id="1.20.120.1750:FF:000036">
    <property type="entry name" value="RBR-type E3 ubiquitin transferase"/>
    <property type="match status" value="1"/>
</dbReference>
<reference evidence="8" key="1">
    <citation type="submission" date="2021-06" db="EMBL/GenBank/DDBJ databases">
        <authorList>
            <consortium name="Wellcome Sanger Institute Data Sharing"/>
        </authorList>
    </citation>
    <scope>NUCLEOTIDE SEQUENCE [LARGE SCALE GENOMIC DNA]</scope>
</reference>
<evidence type="ECO:0000256" key="3">
    <source>
        <dbReference type="ARBA" id="ARBA00022737"/>
    </source>
</evidence>
<evidence type="ECO:0000259" key="7">
    <source>
        <dbReference type="PROSITE" id="PS51873"/>
    </source>
</evidence>
<evidence type="ECO:0000256" key="2">
    <source>
        <dbReference type="ARBA" id="ARBA00022723"/>
    </source>
</evidence>
<keyword evidence="3" id="KW-0677">Repeat</keyword>
<organism evidence="8 9">
    <name type="scientific">Erpetoichthys calabaricus</name>
    <name type="common">Rope fish</name>
    <name type="synonym">Calamoichthys calabaricus</name>
    <dbReference type="NCBI Taxonomy" id="27687"/>
    <lineage>
        <taxon>Eukaryota</taxon>
        <taxon>Metazoa</taxon>
        <taxon>Chordata</taxon>
        <taxon>Craniata</taxon>
        <taxon>Vertebrata</taxon>
        <taxon>Euteleostomi</taxon>
        <taxon>Actinopterygii</taxon>
        <taxon>Polypteriformes</taxon>
        <taxon>Polypteridae</taxon>
        <taxon>Erpetoichthys</taxon>
    </lineage>
</organism>
<dbReference type="AlphaFoldDB" id="A0A8C4T8S8"/>
<evidence type="ECO:0000256" key="5">
    <source>
        <dbReference type="ARBA" id="ARBA00022786"/>
    </source>
</evidence>
<sequence length="297" mass="34015">MSDTQPEETEKSYDPDDCNLKFVSRPDDITGDDDQNTLRTEMSCGHATSPNSLTAWCRSLMDEGQYVFKCPALKDGMTQKCDAVWSYDEVRRLALLTDEEQAEFEEKLAVMAADEYCEFKQCPGCKTYVERKDLTNLCVHCTICTAKKGEQYEFCWQCLKEWKGPAPRSDRCDNEGCTNQELDTLQSCPLISLLDKKIKNCPQIRACPTCGRLIEHNQRLCKNIRCKRCQVEFCFACLEMTTVCKETGRGYFGLCAKPVAPRQTSIPVWNRHDTKQLIVPRQTVRYYTQNNTSCVLS</sequence>
<keyword evidence="5" id="KW-0833">Ubl conjugation pathway</keyword>
<dbReference type="Gene3D" id="1.20.120.1750">
    <property type="match status" value="2"/>
</dbReference>
<dbReference type="Pfam" id="PF01485">
    <property type="entry name" value="IBR"/>
    <property type="match status" value="1"/>
</dbReference>